<protein>
    <recommendedName>
        <fullName evidence="9">Protein ROOT HAIR DEFECTIVE 3 homolog</fullName>
        <ecNumber evidence="9">3.6.5.-</ecNumber>
    </recommendedName>
    <alternativeName>
        <fullName evidence="9">Protein SEY1 homolog</fullName>
    </alternativeName>
</protein>
<dbReference type="GeneID" id="19010732"/>
<dbReference type="GO" id="GO:0005789">
    <property type="term" value="C:endoplasmic reticulum membrane"/>
    <property type="evidence" value="ECO:0007669"/>
    <property type="project" value="UniProtKB-SubCell"/>
</dbReference>
<comment type="function">
    <text evidence="9">Probable GTP-binding protein that may be involved in cell development.</text>
</comment>
<feature type="topological domain" description="Cytoplasmic" evidence="9">
    <location>
        <begin position="1"/>
        <end position="783"/>
    </location>
</feature>
<gene>
    <name evidence="13" type="ordered locus">Bathy18g00790</name>
</gene>
<name>K8ERW9_9CHLO</name>
<dbReference type="InterPro" id="IPR008803">
    <property type="entry name" value="RHD3/Sey1"/>
</dbReference>
<dbReference type="PROSITE" id="PS51715">
    <property type="entry name" value="G_GB1_RHD3"/>
    <property type="match status" value="1"/>
</dbReference>
<dbReference type="SUPFAM" id="SSF52540">
    <property type="entry name" value="P-loop containing nucleoside triphosphate hydrolases"/>
    <property type="match status" value="1"/>
</dbReference>
<accession>K8ERW9</accession>
<feature type="transmembrane region" description="Helical" evidence="11">
    <location>
        <begin position="779"/>
        <end position="797"/>
    </location>
</feature>
<dbReference type="RefSeq" id="XP_007508213.1">
    <property type="nucleotide sequence ID" value="XM_007508151.1"/>
</dbReference>
<feature type="domain" description="GB1/RHD3-type G" evidence="12">
    <location>
        <begin position="39"/>
        <end position="269"/>
    </location>
</feature>
<dbReference type="PANTHER" id="PTHR45923:SF2">
    <property type="entry name" value="PROTEIN SEY1"/>
    <property type="match status" value="1"/>
</dbReference>
<keyword evidence="4 9" id="KW-0378">Hydrolase</keyword>
<keyword evidence="2 9" id="KW-0812">Transmembrane</keyword>
<evidence type="ECO:0000256" key="8">
    <source>
        <dbReference type="ARBA" id="ARBA00023136"/>
    </source>
</evidence>
<keyword evidence="7 9" id="KW-0342">GTP-binding</keyword>
<dbReference type="Pfam" id="PF05879">
    <property type="entry name" value="RHD3_GTPase"/>
    <property type="match status" value="1"/>
</dbReference>
<dbReference type="InterPro" id="IPR030386">
    <property type="entry name" value="G_GB1_RHD3_dom"/>
</dbReference>
<keyword evidence="3 9" id="KW-0547">Nucleotide-binding</keyword>
<feature type="region of interest" description="Disordered" evidence="10">
    <location>
        <begin position="882"/>
        <end position="938"/>
    </location>
</feature>
<evidence type="ECO:0000256" key="2">
    <source>
        <dbReference type="ARBA" id="ARBA00022692"/>
    </source>
</evidence>
<feature type="region of interest" description="Disordered" evidence="10">
    <location>
        <begin position="96"/>
        <end position="115"/>
    </location>
</feature>
<comment type="subcellular location">
    <subcellularLocation>
        <location evidence="1 9">Endoplasmic reticulum membrane</location>
        <topology evidence="1 9">Multi-pass membrane protein</topology>
    </subcellularLocation>
</comment>
<evidence type="ECO:0000256" key="7">
    <source>
        <dbReference type="ARBA" id="ARBA00023134"/>
    </source>
</evidence>
<sequence>MRGGDKGQDKMQLIDERGEFDEHACESFLHDAANAHEWNKKYTVMSIMGPQSSGKSTLMNHAFGTSFREMDELSGRRQTTKGVWMAIAEQSDDNNNNTIVLDLEGSDGRERGEDDQTFEKQTALFALAASDVLLVNVWCNDIGREHASGKPLLKTILQVNLKLFCSNNKTATKKTKLVFVIRDRSKTPIELLEKALKEDVEQVWQSIKKPEHFANSDVSEFFDVGYFSLPHYLHENEVFVKECKGLRAALISSTDDESTHESKVPSTALPTSMREIWKAVQENRDLDLPAHAIMVATVRCEEIATMCADAVEASDAIGMLCERANTPNASECTTLGKEIEAIAKTGFDVYDAETAFFDKNVRDMKRRELAGKLTTVFKPTLEAHFTNVSKKLLTKVRRELDAGFESGFEKKSTKKFSQMALSLREDSINEWNEHVANSTPTENIDGWNFEIVKDLTRLFHKDLEETVDHEKTEKSALMARNVERTFSRQVSTSILGAVDEFSREICVDDDSDDKSEDAEAALKRRQRREEKKYSLWPAARLAYRASEKKWIETLENALLNFDLPTDAFDSRKNEAENAIKIASNGACFEAGDKASEFMRQSFSAYFNKTKEGIPRVWTSSDDVGRIARLARLNAVNVLANICINRIGADMPRLKAVAMTQFQTDEAKQFSKEERMKIAKVEKTLRTLVPGVMNKTGEEGEKQEEEYPLSGGLKTKNPEEEMIAQPPFPSEWSLKLCDTKASDVILSPSECRQHYRRFESETTHFVAQALHAQQNAKKDGLFGGAPVWMIFALFVLGWNEIVYFLTHPFRLMFFVFLGLYARAILRQINAKEAFKLGVVPGCAFLVAKGVPAAISIFQKLIEQQSPEALTEGLDFSKVLLGAGGGGGETSANDEEEEEVKRTEEPMDIDSPAKKVVVSPFASVRRRTNHQHHQQSADAR</sequence>
<evidence type="ECO:0000256" key="1">
    <source>
        <dbReference type="ARBA" id="ARBA00004477"/>
    </source>
</evidence>
<evidence type="ECO:0000259" key="12">
    <source>
        <dbReference type="PROSITE" id="PS51715"/>
    </source>
</evidence>
<keyword evidence="8 9" id="KW-0472">Membrane</keyword>
<evidence type="ECO:0000256" key="3">
    <source>
        <dbReference type="ARBA" id="ARBA00022741"/>
    </source>
</evidence>
<evidence type="ECO:0000313" key="14">
    <source>
        <dbReference type="Proteomes" id="UP000198341"/>
    </source>
</evidence>
<feature type="compositionally biased region" description="Basic and acidic residues" evidence="10">
    <location>
        <begin position="106"/>
        <end position="115"/>
    </location>
</feature>
<dbReference type="EMBL" id="FO082261">
    <property type="protein sequence ID" value="CCO20704.1"/>
    <property type="molecule type" value="Genomic_DNA"/>
</dbReference>
<proteinExistence type="inferred from homology"/>
<evidence type="ECO:0000256" key="10">
    <source>
        <dbReference type="SAM" id="MobiDB-lite"/>
    </source>
</evidence>
<keyword evidence="5 9" id="KW-0256">Endoplasmic reticulum</keyword>
<dbReference type="eggNOG" id="KOG2203">
    <property type="taxonomic scope" value="Eukaryota"/>
</dbReference>
<keyword evidence="14" id="KW-1185">Reference proteome</keyword>
<feature type="compositionally biased region" description="Basic residues" evidence="10">
    <location>
        <begin position="922"/>
        <end position="931"/>
    </location>
</feature>
<reference evidence="13 14" key="1">
    <citation type="submission" date="2011-10" db="EMBL/GenBank/DDBJ databases">
        <authorList>
            <person name="Genoscope - CEA"/>
        </authorList>
    </citation>
    <scope>NUCLEOTIDE SEQUENCE [LARGE SCALE GENOMIC DNA]</scope>
    <source>
        <strain evidence="13 14">RCC 1105</strain>
    </source>
</reference>
<dbReference type="STRING" id="41875.K8ERW9"/>
<dbReference type="Proteomes" id="UP000198341">
    <property type="component" value="Chromosome 18"/>
</dbReference>
<dbReference type="Gene3D" id="3.40.50.300">
    <property type="entry name" value="P-loop containing nucleotide triphosphate hydrolases"/>
    <property type="match status" value="1"/>
</dbReference>
<dbReference type="KEGG" id="bpg:Bathy18g00790"/>
<dbReference type="CDD" id="cd01851">
    <property type="entry name" value="GBP"/>
    <property type="match status" value="1"/>
</dbReference>
<evidence type="ECO:0000256" key="11">
    <source>
        <dbReference type="SAM" id="Phobius"/>
    </source>
</evidence>
<dbReference type="Pfam" id="PF20428">
    <property type="entry name" value="Sey1_3HB"/>
    <property type="match status" value="1"/>
</dbReference>
<dbReference type="GO" id="GO:0005525">
    <property type="term" value="F:GTP binding"/>
    <property type="evidence" value="ECO:0007669"/>
    <property type="project" value="UniProtKB-UniRule"/>
</dbReference>
<feature type="topological domain" description="Lumenal" evidence="9">
    <location>
        <begin position="805"/>
        <end position="807"/>
    </location>
</feature>
<evidence type="ECO:0000256" key="6">
    <source>
        <dbReference type="ARBA" id="ARBA00022989"/>
    </source>
</evidence>
<evidence type="ECO:0000313" key="13">
    <source>
        <dbReference type="EMBL" id="CCO20704.1"/>
    </source>
</evidence>
<dbReference type="FunFam" id="3.40.50.300:FF:000727">
    <property type="entry name" value="Protein SEY1 homolog"/>
    <property type="match status" value="1"/>
</dbReference>
<organism evidence="13 14">
    <name type="scientific">Bathycoccus prasinos</name>
    <dbReference type="NCBI Taxonomy" id="41875"/>
    <lineage>
        <taxon>Eukaryota</taxon>
        <taxon>Viridiplantae</taxon>
        <taxon>Chlorophyta</taxon>
        <taxon>Mamiellophyceae</taxon>
        <taxon>Mamiellales</taxon>
        <taxon>Bathycoccaceae</taxon>
        <taxon>Bathycoccus</taxon>
    </lineage>
</organism>
<dbReference type="HAMAP" id="MF_03109">
    <property type="entry name" value="Sey1"/>
    <property type="match status" value="1"/>
</dbReference>
<evidence type="ECO:0000256" key="5">
    <source>
        <dbReference type="ARBA" id="ARBA00022824"/>
    </source>
</evidence>
<evidence type="ECO:0000256" key="9">
    <source>
        <dbReference type="HAMAP-Rule" id="MF_03109"/>
    </source>
</evidence>
<dbReference type="GO" id="GO:0003924">
    <property type="term" value="F:GTPase activity"/>
    <property type="evidence" value="ECO:0007669"/>
    <property type="project" value="UniProtKB-UniRule"/>
</dbReference>
<keyword evidence="6 9" id="KW-1133">Transmembrane helix</keyword>
<dbReference type="OrthoDB" id="1597724at2759"/>
<feature type="binding site" evidence="9">
    <location>
        <begin position="49"/>
        <end position="56"/>
    </location>
    <ligand>
        <name>GTP</name>
        <dbReference type="ChEBI" id="CHEBI:37565"/>
    </ligand>
</feature>
<dbReference type="GO" id="GO:0016320">
    <property type="term" value="P:endoplasmic reticulum membrane fusion"/>
    <property type="evidence" value="ECO:0007669"/>
    <property type="project" value="TreeGrafter"/>
</dbReference>
<feature type="topological domain" description="Cytoplasmic" evidence="9">
    <location>
        <begin position="829"/>
        <end position="938"/>
    </location>
</feature>
<comment type="similarity">
    <text evidence="9">Belongs to the TRAFAC class dynamin-like GTPase superfamily. GB1/RHD3 GTPase family. RHD3 subfamily.</text>
</comment>
<dbReference type="AlphaFoldDB" id="K8ERW9"/>
<evidence type="ECO:0000256" key="4">
    <source>
        <dbReference type="ARBA" id="ARBA00022801"/>
    </source>
</evidence>
<dbReference type="EC" id="3.6.5.-" evidence="9"/>
<dbReference type="InterPro" id="IPR027417">
    <property type="entry name" value="P-loop_NTPase"/>
</dbReference>
<dbReference type="PANTHER" id="PTHR45923">
    <property type="entry name" value="PROTEIN SEY1"/>
    <property type="match status" value="1"/>
</dbReference>
<dbReference type="InterPro" id="IPR046758">
    <property type="entry name" value="Sey1/RHD3-like_3HB"/>
</dbReference>